<evidence type="ECO:0000313" key="1">
    <source>
        <dbReference type="EMBL" id="OBS64915.1"/>
    </source>
</evidence>
<dbReference type="AlphaFoldDB" id="A0A1A6GGL1"/>
<gene>
    <name evidence="1" type="ORF">A6R68_06546</name>
</gene>
<protein>
    <submittedName>
        <fullName evidence="1">Uncharacterized protein</fullName>
    </submittedName>
</protein>
<sequence length="64" mass="7343">MGTVSQEEGHRRTESRTKGIIGARTALDHTAIWGTKLPTLRFFPIRWDEALSDRQKYQGARMGR</sequence>
<name>A0A1A6GGL1_NEOLE</name>
<dbReference type="Proteomes" id="UP000092124">
    <property type="component" value="Unassembled WGS sequence"/>
</dbReference>
<reference evidence="1 2" key="1">
    <citation type="submission" date="2016-06" db="EMBL/GenBank/DDBJ databases">
        <title>The Draft Genome Sequence and Annotation of the Desert Woodrat Neotoma lepida.</title>
        <authorList>
            <person name="Campbell M."/>
            <person name="Oakeson K.F."/>
            <person name="Yandell M."/>
            <person name="Halpert J.R."/>
            <person name="Dearing D."/>
        </authorList>
    </citation>
    <scope>NUCLEOTIDE SEQUENCE [LARGE SCALE GENOMIC DNA]</scope>
    <source>
        <strain evidence="1">417</strain>
        <tissue evidence="1">Liver</tissue>
    </source>
</reference>
<accession>A0A1A6GGL1</accession>
<proteinExistence type="predicted"/>
<organism evidence="1 2">
    <name type="scientific">Neotoma lepida</name>
    <name type="common">Desert woodrat</name>
    <dbReference type="NCBI Taxonomy" id="56216"/>
    <lineage>
        <taxon>Eukaryota</taxon>
        <taxon>Metazoa</taxon>
        <taxon>Chordata</taxon>
        <taxon>Craniata</taxon>
        <taxon>Vertebrata</taxon>
        <taxon>Euteleostomi</taxon>
        <taxon>Mammalia</taxon>
        <taxon>Eutheria</taxon>
        <taxon>Euarchontoglires</taxon>
        <taxon>Glires</taxon>
        <taxon>Rodentia</taxon>
        <taxon>Myomorpha</taxon>
        <taxon>Muroidea</taxon>
        <taxon>Cricetidae</taxon>
        <taxon>Neotominae</taxon>
        <taxon>Neotoma</taxon>
    </lineage>
</organism>
<evidence type="ECO:0000313" key="2">
    <source>
        <dbReference type="Proteomes" id="UP000092124"/>
    </source>
</evidence>
<dbReference type="EMBL" id="LZPO01097121">
    <property type="protein sequence ID" value="OBS64915.1"/>
    <property type="molecule type" value="Genomic_DNA"/>
</dbReference>
<comment type="caution">
    <text evidence="1">The sequence shown here is derived from an EMBL/GenBank/DDBJ whole genome shotgun (WGS) entry which is preliminary data.</text>
</comment>
<keyword evidence="2" id="KW-1185">Reference proteome</keyword>